<sequence>MDKLDELSLLGVNLAELTRATKELRQTRDIKSDSHIPPDPQPAHRVCFVT</sequence>
<gene>
    <name evidence="1" type="ORF">FOPG_07481</name>
</gene>
<organism evidence="1">
    <name type="scientific">Fusarium oxysporum f. sp. conglutinans race 2 54008</name>
    <dbReference type="NCBI Taxonomy" id="1089457"/>
    <lineage>
        <taxon>Eukaryota</taxon>
        <taxon>Fungi</taxon>
        <taxon>Dikarya</taxon>
        <taxon>Ascomycota</taxon>
        <taxon>Pezizomycotina</taxon>
        <taxon>Sordariomycetes</taxon>
        <taxon>Hypocreomycetidae</taxon>
        <taxon>Hypocreales</taxon>
        <taxon>Nectriaceae</taxon>
        <taxon>Fusarium</taxon>
        <taxon>Fusarium oxysporum species complex</taxon>
    </lineage>
</organism>
<dbReference type="HOGENOM" id="CLU_3125139_0_0_1"/>
<reference evidence="1" key="1">
    <citation type="submission" date="2011-11" db="EMBL/GenBank/DDBJ databases">
        <title>The Genome Sequence of Fusarium oxysporum PHW808.</title>
        <authorList>
            <consortium name="The Broad Institute Genome Sequencing Platform"/>
            <person name="Ma L.-J."/>
            <person name="Gale L.R."/>
            <person name="Schwartz D.C."/>
            <person name="Zhou S."/>
            <person name="Corby-Kistler H."/>
            <person name="Young S.K."/>
            <person name="Zeng Q."/>
            <person name="Gargeya S."/>
            <person name="Fitzgerald M."/>
            <person name="Haas B."/>
            <person name="Abouelleil A."/>
            <person name="Alvarado L."/>
            <person name="Arachchi H.M."/>
            <person name="Berlin A."/>
            <person name="Brown A."/>
            <person name="Chapman S.B."/>
            <person name="Chen Z."/>
            <person name="Dunbar C."/>
            <person name="Freedman E."/>
            <person name="Gearin G."/>
            <person name="Goldberg J."/>
            <person name="Griggs A."/>
            <person name="Gujja S."/>
            <person name="Heiman D."/>
            <person name="Howarth C."/>
            <person name="Larson L."/>
            <person name="Lui A."/>
            <person name="MacDonald P.J.P."/>
            <person name="Montmayeur A."/>
            <person name="Murphy C."/>
            <person name="Neiman D."/>
            <person name="Pearson M."/>
            <person name="Priest M."/>
            <person name="Roberts A."/>
            <person name="Saif S."/>
            <person name="Shea T."/>
            <person name="Shenoy N."/>
            <person name="Sisk P."/>
            <person name="Stolte C."/>
            <person name="Sykes S."/>
            <person name="Wortman J."/>
            <person name="Nusbaum C."/>
            <person name="Birren B."/>
        </authorList>
    </citation>
    <scope>NUCLEOTIDE SEQUENCE [LARGE SCALE GENOMIC DNA]</scope>
    <source>
        <strain evidence="1">54008</strain>
    </source>
</reference>
<dbReference type="EMBL" id="KK033190">
    <property type="protein sequence ID" value="EXL78308.1"/>
    <property type="molecule type" value="Genomic_DNA"/>
</dbReference>
<name>X0HPD3_FUSOX</name>
<reference evidence="1" key="2">
    <citation type="submission" date="2014-03" db="EMBL/GenBank/DDBJ databases">
        <title>The Genome Annotation of Fusarium oxysporum PHW808.</title>
        <authorList>
            <consortium name="The Broad Institute Genomics Platform"/>
            <person name="Ma L.-J."/>
            <person name="Corby-Kistler H."/>
            <person name="Broz K."/>
            <person name="Gale L.R."/>
            <person name="Jonkers W."/>
            <person name="O'Donnell K."/>
            <person name="Ploetz R."/>
            <person name="Steinberg C."/>
            <person name="Schwartz D.C."/>
            <person name="VanEtten H."/>
            <person name="Zhou S."/>
            <person name="Young S.K."/>
            <person name="Zeng Q."/>
            <person name="Gargeya S."/>
            <person name="Fitzgerald M."/>
            <person name="Abouelleil A."/>
            <person name="Alvarado L."/>
            <person name="Chapman S.B."/>
            <person name="Gainer-Dewar J."/>
            <person name="Goldberg J."/>
            <person name="Griggs A."/>
            <person name="Gujja S."/>
            <person name="Hansen M."/>
            <person name="Howarth C."/>
            <person name="Imamovic A."/>
            <person name="Ireland A."/>
            <person name="Larimer J."/>
            <person name="McCowan C."/>
            <person name="Murphy C."/>
            <person name="Pearson M."/>
            <person name="Poon T.W."/>
            <person name="Priest M."/>
            <person name="Roberts A."/>
            <person name="Saif S."/>
            <person name="Shea T."/>
            <person name="Sykes S."/>
            <person name="Wortman J."/>
            <person name="Nusbaum C."/>
            <person name="Birren B."/>
        </authorList>
    </citation>
    <scope>NUCLEOTIDE SEQUENCE</scope>
    <source>
        <strain evidence="1">54008</strain>
    </source>
</reference>
<proteinExistence type="predicted"/>
<evidence type="ECO:0000313" key="1">
    <source>
        <dbReference type="EMBL" id="EXL78308.1"/>
    </source>
</evidence>
<accession>X0HPD3</accession>
<dbReference type="Proteomes" id="UP000030676">
    <property type="component" value="Unassembled WGS sequence"/>
</dbReference>
<protein>
    <submittedName>
        <fullName evidence="1">Uncharacterized protein</fullName>
    </submittedName>
</protein>
<dbReference type="AlphaFoldDB" id="X0HPD3"/>